<protein>
    <submittedName>
        <fullName evidence="1">Uncharacterized protein</fullName>
    </submittedName>
</protein>
<dbReference type="AlphaFoldDB" id="A0A2C8FDX7"/>
<dbReference type="KEGG" id="pprf:DPRO_PA0030"/>
<geneLocation type="plasmid" evidence="2">
    <name>padpro</name>
</geneLocation>
<organism evidence="1 2">
    <name type="scientific">Pseudodesulfovibrio profundus</name>
    <dbReference type="NCBI Taxonomy" id="57320"/>
    <lineage>
        <taxon>Bacteria</taxon>
        <taxon>Pseudomonadati</taxon>
        <taxon>Thermodesulfobacteriota</taxon>
        <taxon>Desulfovibrionia</taxon>
        <taxon>Desulfovibrionales</taxon>
        <taxon>Desulfovibrionaceae</taxon>
    </lineage>
</organism>
<keyword evidence="1" id="KW-0614">Plasmid</keyword>
<keyword evidence="2" id="KW-1185">Reference proteome</keyword>
<dbReference type="EMBL" id="LT907976">
    <property type="protein sequence ID" value="SOB62154.1"/>
    <property type="molecule type" value="Genomic_DNA"/>
</dbReference>
<accession>A0A2C8FDX7</accession>
<dbReference type="Proteomes" id="UP000219215">
    <property type="component" value="Plasmid paDPRO"/>
</dbReference>
<name>A0A2C8FDX7_9BACT</name>
<sequence length="38" mass="4473">MSICARITRHARKVILHVSCPEPWFKVVSDLFYRLKTA</sequence>
<reference evidence="2" key="1">
    <citation type="submission" date="2017-09" db="EMBL/GenBank/DDBJ databases">
        <authorList>
            <person name="Regsiter A."/>
            <person name="William W."/>
        </authorList>
    </citation>
    <scope>NUCLEOTIDE SEQUENCE [LARGE SCALE GENOMIC DNA]</scope>
    <source>
        <strain evidence="2">500-1</strain>
        <plasmid evidence="2">padpro</plasmid>
    </source>
</reference>
<evidence type="ECO:0000313" key="2">
    <source>
        <dbReference type="Proteomes" id="UP000219215"/>
    </source>
</evidence>
<evidence type="ECO:0000313" key="1">
    <source>
        <dbReference type="EMBL" id="SOB62154.1"/>
    </source>
</evidence>
<proteinExistence type="predicted"/>
<gene>
    <name evidence="1" type="ORF">DPRO_PA0030</name>
</gene>